<keyword evidence="3" id="KW-1185">Reference proteome</keyword>
<dbReference type="AlphaFoldDB" id="A0A8S3TCJ5"/>
<gene>
    <name evidence="2" type="ORF">MEDL_44096</name>
</gene>
<feature type="domain" description="SEA" evidence="1">
    <location>
        <begin position="220"/>
        <end position="347"/>
    </location>
</feature>
<comment type="caution">
    <text evidence="2">The sequence shown here is derived from an EMBL/GenBank/DDBJ whole genome shotgun (WGS) entry which is preliminary data.</text>
</comment>
<proteinExistence type="predicted"/>
<dbReference type="Proteomes" id="UP000683360">
    <property type="component" value="Unassembled WGS sequence"/>
</dbReference>
<sequence>MNEITNIITLFFSIYEIYLGCIQSAQEEKTGKGCKRTSLATWMPNIVTVYFPNIKDTQLRACSISNDKDICNDPKTLEVAAVNTTCSIAIIFSISHQRLHAGGGDVCLNYTNYMYVQEEEDCTVAIGQERQQDPSGLLLTNINYCNDIQTLDLMVNTTKCGYYVGIMASYPSCLNARMFLDCMTGLFPSCDEYMFAQTMVNSIIKNRIPQTFNPMTCFGVSGPSKFVAEVKINATWDEDLSSAETSKYRQLKSTFEQQAWMLFSNKVLFLKDHIQSIDVLSFKPGSIIVEFAVIIKTNSDFYKALQLEDFRQELLRAIKELKMNPPTAPNYFTSVDVDSINITGSDDGHPAPDCNSMTYISSIVDSQCESAKSRLRMVNKDRKCR</sequence>
<dbReference type="SUPFAM" id="SSF82671">
    <property type="entry name" value="SEA domain"/>
    <property type="match status" value="1"/>
</dbReference>
<dbReference type="InterPro" id="IPR036364">
    <property type="entry name" value="SEA_dom_sf"/>
</dbReference>
<organism evidence="2 3">
    <name type="scientific">Mytilus edulis</name>
    <name type="common">Blue mussel</name>
    <dbReference type="NCBI Taxonomy" id="6550"/>
    <lineage>
        <taxon>Eukaryota</taxon>
        <taxon>Metazoa</taxon>
        <taxon>Spiralia</taxon>
        <taxon>Lophotrochozoa</taxon>
        <taxon>Mollusca</taxon>
        <taxon>Bivalvia</taxon>
        <taxon>Autobranchia</taxon>
        <taxon>Pteriomorphia</taxon>
        <taxon>Mytilida</taxon>
        <taxon>Mytiloidea</taxon>
        <taxon>Mytilidae</taxon>
        <taxon>Mytilinae</taxon>
        <taxon>Mytilus</taxon>
    </lineage>
</organism>
<dbReference type="EMBL" id="CAJPWZ010002138">
    <property type="protein sequence ID" value="CAG2231298.1"/>
    <property type="molecule type" value="Genomic_DNA"/>
</dbReference>
<evidence type="ECO:0000313" key="3">
    <source>
        <dbReference type="Proteomes" id="UP000683360"/>
    </source>
</evidence>
<evidence type="ECO:0000259" key="1">
    <source>
        <dbReference type="PROSITE" id="PS50024"/>
    </source>
</evidence>
<dbReference type="PROSITE" id="PS50024">
    <property type="entry name" value="SEA"/>
    <property type="match status" value="1"/>
</dbReference>
<protein>
    <recommendedName>
        <fullName evidence="1">SEA domain-containing protein</fullName>
    </recommendedName>
</protein>
<name>A0A8S3TCJ5_MYTED</name>
<reference evidence="2" key="1">
    <citation type="submission" date="2021-03" db="EMBL/GenBank/DDBJ databases">
        <authorList>
            <person name="Bekaert M."/>
        </authorList>
    </citation>
    <scope>NUCLEOTIDE SEQUENCE</scope>
</reference>
<dbReference type="InterPro" id="IPR000082">
    <property type="entry name" value="SEA_dom"/>
</dbReference>
<accession>A0A8S3TCJ5</accession>
<evidence type="ECO:0000313" key="2">
    <source>
        <dbReference type="EMBL" id="CAG2231298.1"/>
    </source>
</evidence>